<dbReference type="CTD" id="9807274"/>
<organism evidence="2 3">
    <name type="scientific">Caenorhabditis remanei</name>
    <name type="common">Caenorhabditis vulgaris</name>
    <dbReference type="NCBI Taxonomy" id="31234"/>
    <lineage>
        <taxon>Eukaryota</taxon>
        <taxon>Metazoa</taxon>
        <taxon>Ecdysozoa</taxon>
        <taxon>Nematoda</taxon>
        <taxon>Chromadorea</taxon>
        <taxon>Rhabditida</taxon>
        <taxon>Rhabditina</taxon>
        <taxon>Rhabditomorpha</taxon>
        <taxon>Rhabditoidea</taxon>
        <taxon>Rhabditidae</taxon>
        <taxon>Peloderinae</taxon>
        <taxon>Caenorhabditis</taxon>
    </lineage>
</organism>
<sequence>MPYRSFQTILAPSTFFTRHREIRRNFSKMADSSSTRTAIPKTETTKSEKSNKTEMKTAVVDGNAQPVVQSTGVKDIVDILWAALMFMLMIIVRFLHSAFEVLSDVFVKIYRILLFCYRKPHHAKELIISTLHIIKVSYDAEIWTWTDMWEVLKSHLIAPMTRAPPLRAQTATKQKTR</sequence>
<protein>
    <submittedName>
        <fullName evidence="2">Uncharacterized protein</fullName>
    </submittedName>
</protein>
<feature type="compositionally biased region" description="Basic and acidic residues" evidence="1">
    <location>
        <begin position="43"/>
        <end position="53"/>
    </location>
</feature>
<reference evidence="2 3" key="1">
    <citation type="submission" date="2019-12" db="EMBL/GenBank/DDBJ databases">
        <title>Chromosome-level assembly of the Caenorhabditis remanei genome.</title>
        <authorList>
            <person name="Teterina A.A."/>
            <person name="Willis J.H."/>
            <person name="Phillips P.C."/>
        </authorList>
    </citation>
    <scope>NUCLEOTIDE SEQUENCE [LARGE SCALE GENOMIC DNA]</scope>
    <source>
        <strain evidence="2 3">PX506</strain>
        <tissue evidence="2">Whole organism</tissue>
    </source>
</reference>
<name>A0A6A5G6Z5_CAERE</name>
<dbReference type="Proteomes" id="UP000483820">
    <property type="component" value="Chromosome V"/>
</dbReference>
<gene>
    <name evidence="2" type="ORF">GCK72_017012</name>
</gene>
<feature type="region of interest" description="Disordered" evidence="1">
    <location>
        <begin position="30"/>
        <end position="53"/>
    </location>
</feature>
<dbReference type="AlphaFoldDB" id="A0A6A5G6Z5"/>
<comment type="caution">
    <text evidence="2">The sequence shown here is derived from an EMBL/GenBank/DDBJ whole genome shotgun (WGS) entry which is preliminary data.</text>
</comment>
<evidence type="ECO:0000256" key="1">
    <source>
        <dbReference type="SAM" id="MobiDB-lite"/>
    </source>
</evidence>
<dbReference type="GeneID" id="9807274"/>
<evidence type="ECO:0000313" key="3">
    <source>
        <dbReference type="Proteomes" id="UP000483820"/>
    </source>
</evidence>
<evidence type="ECO:0000313" key="2">
    <source>
        <dbReference type="EMBL" id="KAF1750462.1"/>
    </source>
</evidence>
<dbReference type="RefSeq" id="XP_053580739.1">
    <property type="nucleotide sequence ID" value="XM_053731826.1"/>
</dbReference>
<proteinExistence type="predicted"/>
<dbReference type="KEGG" id="crq:GCK72_017012"/>
<accession>A0A6A5G6Z5</accession>
<dbReference type="EMBL" id="WUAV01000005">
    <property type="protein sequence ID" value="KAF1750462.1"/>
    <property type="molecule type" value="Genomic_DNA"/>
</dbReference>